<evidence type="ECO:0000256" key="1">
    <source>
        <dbReference type="SAM" id="MobiDB-lite"/>
    </source>
</evidence>
<name>A0ABR1F2Z8_9ASCO</name>
<dbReference type="Proteomes" id="UP001498771">
    <property type="component" value="Unassembled WGS sequence"/>
</dbReference>
<sequence length="302" mass="33898">MSVLPQPNQGLHASEPDPQSYETSRLLLRDVTVPTQIPDAFNIGTPDPQLAQRAKNSAKASIEAHLTSLLDRKTGKSGFEDPALCHINYKLARGSSSLEIIKNSSLDPVRRLQDLRKGCFVENSLDEMRAKNLKFRWLCPVAQFSSSSLLYKKKLDIPDNARGLSNSQIYHRAMEFLNYLKESNFIVATSTISPIGIIIVIAITSRVNTSTSVKATTRVRDRQSHQIRDRQSHHGTDLIIIQDIGHQKSRLHCITISASEYKRAALKCAVQMLSNNPVLYGKYDNMPSYRPVIILEDLTMKL</sequence>
<accession>A0ABR1F2Z8</accession>
<dbReference type="GeneID" id="90039754"/>
<comment type="caution">
    <text evidence="2">The sequence shown here is derived from an EMBL/GenBank/DDBJ whole genome shotgun (WGS) entry which is preliminary data.</text>
</comment>
<gene>
    <name evidence="2" type="ORF">BZA70DRAFT_290734</name>
</gene>
<feature type="region of interest" description="Disordered" evidence="1">
    <location>
        <begin position="1"/>
        <end position="21"/>
    </location>
</feature>
<reference evidence="2 3" key="1">
    <citation type="submission" date="2024-03" db="EMBL/GenBank/DDBJ databases">
        <title>Genome-scale model development and genomic sequencing of the oleaginous clade Lipomyces.</title>
        <authorList>
            <consortium name="Lawrence Berkeley National Laboratory"/>
            <person name="Czajka J.J."/>
            <person name="Han Y."/>
            <person name="Kim J."/>
            <person name="Mondo S.J."/>
            <person name="Hofstad B.A."/>
            <person name="Robles A."/>
            <person name="Haridas S."/>
            <person name="Riley R."/>
            <person name="LaButti K."/>
            <person name="Pangilinan J."/>
            <person name="Andreopoulos W."/>
            <person name="Lipzen A."/>
            <person name="Yan J."/>
            <person name="Wang M."/>
            <person name="Ng V."/>
            <person name="Grigoriev I.V."/>
            <person name="Spatafora J.W."/>
            <person name="Magnuson J.K."/>
            <person name="Baker S.E."/>
            <person name="Pomraning K.R."/>
        </authorList>
    </citation>
    <scope>NUCLEOTIDE SEQUENCE [LARGE SCALE GENOMIC DNA]</scope>
    <source>
        <strain evidence="2 3">Phaff 52-87</strain>
    </source>
</reference>
<feature type="compositionally biased region" description="Polar residues" evidence="1">
    <location>
        <begin position="1"/>
        <end position="11"/>
    </location>
</feature>
<dbReference type="RefSeq" id="XP_064767218.1">
    <property type="nucleotide sequence ID" value="XM_064914242.1"/>
</dbReference>
<evidence type="ECO:0000313" key="3">
    <source>
        <dbReference type="Proteomes" id="UP001498771"/>
    </source>
</evidence>
<evidence type="ECO:0000313" key="2">
    <source>
        <dbReference type="EMBL" id="KAK7204185.1"/>
    </source>
</evidence>
<protein>
    <submittedName>
        <fullName evidence="2">Uncharacterized protein</fullName>
    </submittedName>
</protein>
<organism evidence="2 3">
    <name type="scientific">Myxozyma melibiosi</name>
    <dbReference type="NCBI Taxonomy" id="54550"/>
    <lineage>
        <taxon>Eukaryota</taxon>
        <taxon>Fungi</taxon>
        <taxon>Dikarya</taxon>
        <taxon>Ascomycota</taxon>
        <taxon>Saccharomycotina</taxon>
        <taxon>Lipomycetes</taxon>
        <taxon>Lipomycetales</taxon>
        <taxon>Lipomycetaceae</taxon>
        <taxon>Myxozyma</taxon>
    </lineage>
</organism>
<dbReference type="EMBL" id="JBBJBU010000009">
    <property type="protein sequence ID" value="KAK7204185.1"/>
    <property type="molecule type" value="Genomic_DNA"/>
</dbReference>
<keyword evidence="3" id="KW-1185">Reference proteome</keyword>
<proteinExistence type="predicted"/>